<dbReference type="PANTHER" id="PTHR42798">
    <property type="entry name" value="LIPOPROTEIN-RELEASING SYSTEM ATP-BINDING PROTEIN LOLD"/>
    <property type="match status" value="1"/>
</dbReference>
<dbReference type="Proteomes" id="UP000199608">
    <property type="component" value="Unassembled WGS sequence"/>
</dbReference>
<dbReference type="CDD" id="cd03255">
    <property type="entry name" value="ABC_MJ0796_LolCDE_FtsE"/>
    <property type="match status" value="1"/>
</dbReference>
<evidence type="ECO:0000256" key="3">
    <source>
        <dbReference type="ARBA" id="ARBA00022741"/>
    </source>
</evidence>
<dbReference type="EMBL" id="FNLL01000013">
    <property type="protein sequence ID" value="SDU56677.1"/>
    <property type="molecule type" value="Genomic_DNA"/>
</dbReference>
<evidence type="ECO:0000313" key="6">
    <source>
        <dbReference type="EMBL" id="SDU56677.1"/>
    </source>
</evidence>
<dbReference type="InterPro" id="IPR027417">
    <property type="entry name" value="P-loop_NTPase"/>
</dbReference>
<dbReference type="PROSITE" id="PS50893">
    <property type="entry name" value="ABC_TRANSPORTER_2"/>
    <property type="match status" value="1"/>
</dbReference>
<feature type="domain" description="ABC transporter" evidence="5">
    <location>
        <begin position="3"/>
        <end position="228"/>
    </location>
</feature>
<keyword evidence="3" id="KW-0547">Nucleotide-binding</keyword>
<dbReference type="SMART" id="SM00382">
    <property type="entry name" value="AAA"/>
    <property type="match status" value="1"/>
</dbReference>
<dbReference type="InterPro" id="IPR003439">
    <property type="entry name" value="ABC_transporter-like_ATP-bd"/>
</dbReference>
<evidence type="ECO:0000256" key="1">
    <source>
        <dbReference type="ARBA" id="ARBA00005417"/>
    </source>
</evidence>
<evidence type="ECO:0000256" key="4">
    <source>
        <dbReference type="ARBA" id="ARBA00022840"/>
    </source>
</evidence>
<reference evidence="7" key="1">
    <citation type="submission" date="2016-10" db="EMBL/GenBank/DDBJ databases">
        <authorList>
            <person name="Varghese N."/>
            <person name="Submissions S."/>
        </authorList>
    </citation>
    <scope>NUCLEOTIDE SEQUENCE [LARGE SCALE GENOMIC DNA]</scope>
    <source>
        <strain evidence="7">DSM 3384</strain>
    </source>
</reference>
<keyword evidence="7" id="KW-1185">Reference proteome</keyword>
<evidence type="ECO:0000256" key="2">
    <source>
        <dbReference type="ARBA" id="ARBA00022448"/>
    </source>
</evidence>
<dbReference type="PANTHER" id="PTHR42798:SF7">
    <property type="entry name" value="ALPHA-D-RIBOSE 1-METHYLPHOSPHONATE 5-TRIPHOSPHATE SYNTHASE SUBUNIT PHNL"/>
    <property type="match status" value="1"/>
</dbReference>
<gene>
    <name evidence="6" type="ORF">SAMN04487931_11326</name>
</gene>
<dbReference type="RefSeq" id="WP_014955575.1">
    <property type="nucleotide sequence ID" value="NZ_FNLL01000013.1"/>
</dbReference>
<organism evidence="6 7">
    <name type="scientific">Desulfobacula phenolica</name>
    <dbReference type="NCBI Taxonomy" id="90732"/>
    <lineage>
        <taxon>Bacteria</taxon>
        <taxon>Pseudomonadati</taxon>
        <taxon>Thermodesulfobacteriota</taxon>
        <taxon>Desulfobacteria</taxon>
        <taxon>Desulfobacterales</taxon>
        <taxon>Desulfobacteraceae</taxon>
        <taxon>Desulfobacula</taxon>
    </lineage>
</organism>
<evidence type="ECO:0000259" key="5">
    <source>
        <dbReference type="PROSITE" id="PS50893"/>
    </source>
</evidence>
<keyword evidence="4 6" id="KW-0067">ATP-binding</keyword>
<keyword evidence="2" id="KW-0813">Transport</keyword>
<protein>
    <submittedName>
        <fullName evidence="6">Putative ABC transport system ATP-binding protein</fullName>
    </submittedName>
</protein>
<dbReference type="Gene3D" id="3.40.50.300">
    <property type="entry name" value="P-loop containing nucleotide triphosphate hydrolases"/>
    <property type="match status" value="1"/>
</dbReference>
<dbReference type="SUPFAM" id="SSF52540">
    <property type="entry name" value="P-loop containing nucleoside triphosphate hydrolases"/>
    <property type="match status" value="1"/>
</dbReference>
<proteinExistence type="inferred from homology"/>
<dbReference type="InterPro" id="IPR003593">
    <property type="entry name" value="AAA+_ATPase"/>
</dbReference>
<name>A0A1H2JJZ0_9BACT</name>
<dbReference type="InterPro" id="IPR017911">
    <property type="entry name" value="MacB-like_ATP-bd"/>
</dbReference>
<dbReference type="GO" id="GO:0016887">
    <property type="term" value="F:ATP hydrolysis activity"/>
    <property type="evidence" value="ECO:0007669"/>
    <property type="project" value="InterPro"/>
</dbReference>
<comment type="similarity">
    <text evidence="1">Belongs to the ABC transporter superfamily.</text>
</comment>
<dbReference type="GO" id="GO:0005524">
    <property type="term" value="F:ATP binding"/>
    <property type="evidence" value="ECO:0007669"/>
    <property type="project" value="UniProtKB-KW"/>
</dbReference>
<dbReference type="Pfam" id="PF00005">
    <property type="entry name" value="ABC_tran"/>
    <property type="match status" value="1"/>
</dbReference>
<dbReference type="PROSITE" id="PS00211">
    <property type="entry name" value="ABC_TRANSPORTER_1"/>
    <property type="match status" value="1"/>
</dbReference>
<dbReference type="AlphaFoldDB" id="A0A1H2JJZ0"/>
<evidence type="ECO:0000313" key="7">
    <source>
        <dbReference type="Proteomes" id="UP000199608"/>
    </source>
</evidence>
<accession>A0A1H2JJZ0</accession>
<dbReference type="InterPro" id="IPR017871">
    <property type="entry name" value="ABC_transporter-like_CS"/>
</dbReference>
<sequence>MDILLSGISKTFDDNKIKRVIFNDMTACFSSGRFFVIMGKSGVGKSSLLNLISGIDVPDKGSIRVDGTCVSDMNDTQRTLFRRRHIGFIYQFFNLIPVLTVLENVTLICELDGMPKKTCLDRAASLLKKVELFDRRNDYPDRLSGGEQQRVAIVRSLVNDPQIILADEPTGNLDAETGQVILELISDLVKNSGKTLVMATHSPEAVSYADQVFSVLGRTLVPQYNELIHP</sequence>